<keyword evidence="9 12" id="KW-0472">Membrane</keyword>
<keyword evidence="7 12" id="KW-1133">Transmembrane helix</keyword>
<evidence type="ECO:0000256" key="3">
    <source>
        <dbReference type="ARBA" id="ARBA00022538"/>
    </source>
</evidence>
<evidence type="ECO:0000259" key="13">
    <source>
        <dbReference type="Pfam" id="PF07885"/>
    </source>
</evidence>
<evidence type="ECO:0000256" key="11">
    <source>
        <dbReference type="SAM" id="MobiDB-lite"/>
    </source>
</evidence>
<evidence type="ECO:0000256" key="2">
    <source>
        <dbReference type="ARBA" id="ARBA00022448"/>
    </source>
</evidence>
<accession>A0ABN7QI10</accession>
<feature type="domain" description="Potassium channel" evidence="13">
    <location>
        <begin position="87"/>
        <end position="164"/>
    </location>
</feature>
<protein>
    <recommendedName>
        <fullName evidence="17">Inward rectifier potassium channel</fullName>
    </recommendedName>
</protein>
<evidence type="ECO:0000256" key="4">
    <source>
        <dbReference type="ARBA" id="ARBA00022692"/>
    </source>
</evidence>
<gene>
    <name evidence="15" type="ORF">R54767_01806</name>
</gene>
<feature type="transmembrane region" description="Helical" evidence="12">
    <location>
        <begin position="111"/>
        <end position="129"/>
    </location>
</feature>
<dbReference type="InterPro" id="IPR013518">
    <property type="entry name" value="K_chnl_inward-rec_Kir_cyto"/>
</dbReference>
<keyword evidence="5" id="KW-0851">Voltage-gated channel</keyword>
<keyword evidence="10" id="KW-0407">Ion channel</keyword>
<dbReference type="SUPFAM" id="SSF81324">
    <property type="entry name" value="Voltage-gated potassium channels"/>
    <property type="match status" value="1"/>
</dbReference>
<evidence type="ECO:0000256" key="9">
    <source>
        <dbReference type="ARBA" id="ARBA00023136"/>
    </source>
</evidence>
<comment type="subcellular location">
    <subcellularLocation>
        <location evidence="1">Membrane</location>
        <topology evidence="1">Multi-pass membrane protein</topology>
    </subcellularLocation>
</comment>
<evidence type="ECO:0008006" key="17">
    <source>
        <dbReference type="Google" id="ProtNLM"/>
    </source>
</evidence>
<sequence length="346" mass="38846">MLRFARFHSRRNAMPHDPSERATSPASQDGSVPPARDLRGRPGRRIRNGQRIVIAHGLPLPVWKDLYHRALMVTWPIFFVSLAALFLLLNTAFASLYMLGHASIANQAPAGFAGAFFFSVETLATVGYGDMHPQTVYAHSIATLEIFVGMSGIALATGLIFARFSRPRAKIMFARYAVVHPVDGLETLMVRAANARQNVISEARARLRLMRRETTFEGLSMLKIHDMKLMRDQHPMFLLGWNMMHVIDENSPLFGETPASLAACDASLLLTIEGSDETTSQTMQARHTWLHQNIRWRHRYADVLFEQDGVTHIDYAFYDSVIPFEEPATVKTQPAADAPVPKTRPH</sequence>
<keyword evidence="2" id="KW-0813">Transport</keyword>
<dbReference type="PANTHER" id="PTHR11767">
    <property type="entry name" value="INWARD RECTIFIER POTASSIUM CHANNEL"/>
    <property type="match status" value="1"/>
</dbReference>
<evidence type="ECO:0000313" key="16">
    <source>
        <dbReference type="Proteomes" id="UP000789752"/>
    </source>
</evidence>
<name>A0ABN7QI10_9BURK</name>
<evidence type="ECO:0000313" key="15">
    <source>
        <dbReference type="EMBL" id="CAG4894891.1"/>
    </source>
</evidence>
<evidence type="ECO:0000256" key="7">
    <source>
        <dbReference type="ARBA" id="ARBA00022989"/>
    </source>
</evidence>
<dbReference type="Pfam" id="PF07885">
    <property type="entry name" value="Ion_trans_2"/>
    <property type="match status" value="1"/>
</dbReference>
<keyword evidence="6" id="KW-0630">Potassium</keyword>
<proteinExistence type="predicted"/>
<evidence type="ECO:0000259" key="14">
    <source>
        <dbReference type="Pfam" id="PF17655"/>
    </source>
</evidence>
<dbReference type="Pfam" id="PF17655">
    <property type="entry name" value="IRK_C"/>
    <property type="match status" value="1"/>
</dbReference>
<keyword evidence="8" id="KW-0406">Ion transport</keyword>
<dbReference type="InterPro" id="IPR041647">
    <property type="entry name" value="IRK_C"/>
</dbReference>
<dbReference type="SUPFAM" id="SSF81296">
    <property type="entry name" value="E set domains"/>
    <property type="match status" value="1"/>
</dbReference>
<dbReference type="Gene3D" id="2.60.40.1400">
    <property type="entry name" value="G protein-activated inward rectifier potassium channel 1"/>
    <property type="match status" value="1"/>
</dbReference>
<dbReference type="PANTHER" id="PTHR11767:SF102">
    <property type="entry name" value="INWARDLY RECTIFYING POTASSIUM CHANNEL 1, ISOFORM F"/>
    <property type="match status" value="1"/>
</dbReference>
<reference evidence="15 16" key="1">
    <citation type="submission" date="2021-04" db="EMBL/GenBank/DDBJ databases">
        <authorList>
            <person name="Vanwijnsberghe S."/>
        </authorList>
    </citation>
    <scope>NUCLEOTIDE SEQUENCE [LARGE SCALE GENOMIC DNA]</scope>
    <source>
        <strain evidence="15 16">LMG 32171</strain>
    </source>
</reference>
<keyword evidence="4 12" id="KW-0812">Transmembrane</keyword>
<evidence type="ECO:0000256" key="5">
    <source>
        <dbReference type="ARBA" id="ARBA00022882"/>
    </source>
</evidence>
<comment type="caution">
    <text evidence="15">The sequence shown here is derived from an EMBL/GenBank/DDBJ whole genome shotgun (WGS) entry which is preliminary data.</text>
</comment>
<dbReference type="EMBL" id="CAJQYY010000009">
    <property type="protein sequence ID" value="CAG4894891.1"/>
    <property type="molecule type" value="Genomic_DNA"/>
</dbReference>
<feature type="compositionally biased region" description="Polar residues" evidence="11">
    <location>
        <begin position="21"/>
        <end position="30"/>
    </location>
</feature>
<evidence type="ECO:0000256" key="1">
    <source>
        <dbReference type="ARBA" id="ARBA00004141"/>
    </source>
</evidence>
<dbReference type="InterPro" id="IPR013099">
    <property type="entry name" value="K_chnl_dom"/>
</dbReference>
<evidence type="ECO:0000256" key="8">
    <source>
        <dbReference type="ARBA" id="ARBA00023065"/>
    </source>
</evidence>
<dbReference type="PRINTS" id="PR01320">
    <property type="entry name" value="KIRCHANNEL"/>
</dbReference>
<evidence type="ECO:0000256" key="12">
    <source>
        <dbReference type="SAM" id="Phobius"/>
    </source>
</evidence>
<dbReference type="InterPro" id="IPR014756">
    <property type="entry name" value="Ig_E-set"/>
</dbReference>
<dbReference type="Gene3D" id="1.10.287.70">
    <property type="match status" value="1"/>
</dbReference>
<feature type="transmembrane region" description="Helical" evidence="12">
    <location>
        <begin position="141"/>
        <end position="162"/>
    </location>
</feature>
<feature type="region of interest" description="Disordered" evidence="11">
    <location>
        <begin position="7"/>
        <end position="43"/>
    </location>
</feature>
<dbReference type="InterPro" id="IPR016449">
    <property type="entry name" value="K_chnl_inward-rec_Kir"/>
</dbReference>
<keyword evidence="16" id="KW-1185">Reference proteome</keyword>
<evidence type="ECO:0000256" key="10">
    <source>
        <dbReference type="ARBA" id="ARBA00023303"/>
    </source>
</evidence>
<dbReference type="Proteomes" id="UP000789752">
    <property type="component" value="Unassembled WGS sequence"/>
</dbReference>
<keyword evidence="3" id="KW-0633">Potassium transport</keyword>
<organism evidence="15 16">
    <name type="scientific">Paraburkholderia gardini</name>
    <dbReference type="NCBI Taxonomy" id="2823469"/>
    <lineage>
        <taxon>Bacteria</taxon>
        <taxon>Pseudomonadati</taxon>
        <taxon>Pseudomonadota</taxon>
        <taxon>Betaproteobacteria</taxon>
        <taxon>Burkholderiales</taxon>
        <taxon>Burkholderiaceae</taxon>
        <taxon>Paraburkholderia</taxon>
    </lineage>
</organism>
<feature type="transmembrane region" description="Helical" evidence="12">
    <location>
        <begin position="73"/>
        <end position="99"/>
    </location>
</feature>
<feature type="domain" description="Inward rectifier potassium channel C-terminal" evidence="14">
    <location>
        <begin position="171"/>
        <end position="330"/>
    </location>
</feature>
<evidence type="ECO:0000256" key="6">
    <source>
        <dbReference type="ARBA" id="ARBA00022958"/>
    </source>
</evidence>